<dbReference type="GeneID" id="111137629"/>
<dbReference type="InterPro" id="IPR011701">
    <property type="entry name" value="MFS"/>
</dbReference>
<proteinExistence type="inferred from homology"/>
<dbReference type="CDD" id="cd17397">
    <property type="entry name" value="MFS_DIRC2"/>
    <property type="match status" value="1"/>
</dbReference>
<dbReference type="GO" id="GO:0005765">
    <property type="term" value="C:lysosomal membrane"/>
    <property type="evidence" value="ECO:0007669"/>
    <property type="project" value="UniProtKB-SubCell"/>
</dbReference>
<keyword evidence="7" id="KW-0325">Glycoprotein</keyword>
<accession>A0A8B8EY66</accession>
<comment type="function">
    <text evidence="9">Mediates H(+)-dependent pyridoxine transport.</text>
</comment>
<feature type="transmembrane region" description="Helical" evidence="11">
    <location>
        <begin position="177"/>
        <end position="198"/>
    </location>
</feature>
<reference evidence="12" key="1">
    <citation type="submission" date="2024-06" db="UniProtKB">
        <authorList>
            <consortium name="RefSeq"/>
        </authorList>
    </citation>
    <scope>NUCLEOTIDE SEQUENCE [LARGE SCALE GENOMIC DNA]</scope>
</reference>
<evidence type="ECO:0000256" key="1">
    <source>
        <dbReference type="ARBA" id="ARBA00004155"/>
    </source>
</evidence>
<keyword evidence="12" id="KW-1185">Reference proteome</keyword>
<dbReference type="Gene3D" id="1.20.1250.20">
    <property type="entry name" value="MFS general substrate transporter like domains"/>
    <property type="match status" value="2"/>
</dbReference>
<dbReference type="Proteomes" id="UP000694844">
    <property type="component" value="Chromosome 1"/>
</dbReference>
<evidence type="ECO:0000256" key="7">
    <source>
        <dbReference type="ARBA" id="ARBA00023180"/>
    </source>
</evidence>
<protein>
    <submittedName>
        <fullName evidence="13">Disrupted in renal carcinoma protein 2 homolog</fullName>
    </submittedName>
</protein>
<evidence type="ECO:0000256" key="10">
    <source>
        <dbReference type="ARBA" id="ARBA00048410"/>
    </source>
</evidence>
<dbReference type="InterPro" id="IPR049604">
    <property type="entry name" value="SLC49A4-like"/>
</dbReference>
<evidence type="ECO:0000256" key="4">
    <source>
        <dbReference type="ARBA" id="ARBA00022692"/>
    </source>
</evidence>
<dbReference type="GO" id="GO:0022857">
    <property type="term" value="F:transmembrane transporter activity"/>
    <property type="evidence" value="ECO:0007669"/>
    <property type="project" value="InterPro"/>
</dbReference>
<evidence type="ECO:0000313" key="13">
    <source>
        <dbReference type="RefSeq" id="XP_022344882.1"/>
    </source>
</evidence>
<feature type="transmembrane region" description="Helical" evidence="11">
    <location>
        <begin position="402"/>
        <end position="422"/>
    </location>
</feature>
<feature type="transmembrane region" description="Helical" evidence="11">
    <location>
        <begin position="434"/>
        <end position="457"/>
    </location>
</feature>
<keyword evidence="3" id="KW-0813">Transport</keyword>
<feature type="transmembrane region" description="Helical" evidence="11">
    <location>
        <begin position="139"/>
        <end position="157"/>
    </location>
</feature>
<keyword evidence="5 11" id="KW-1133">Transmembrane helix</keyword>
<evidence type="ECO:0000256" key="8">
    <source>
        <dbReference type="ARBA" id="ARBA00023228"/>
    </source>
</evidence>
<feature type="transmembrane region" description="Helical" evidence="11">
    <location>
        <begin position="463"/>
        <end position="482"/>
    </location>
</feature>
<keyword evidence="8" id="KW-0458">Lysosome</keyword>
<comment type="similarity">
    <text evidence="2">Belongs to the major facilitator superfamily.</text>
</comment>
<evidence type="ECO:0000256" key="2">
    <source>
        <dbReference type="ARBA" id="ARBA00008335"/>
    </source>
</evidence>
<dbReference type="SUPFAM" id="SSF103473">
    <property type="entry name" value="MFS general substrate transporter"/>
    <property type="match status" value="1"/>
</dbReference>
<comment type="subcellular location">
    <subcellularLocation>
        <location evidence="1">Lysosome membrane</location>
        <topology evidence="1">Multi-pass membrane protein</topology>
    </subcellularLocation>
</comment>
<dbReference type="InterPro" id="IPR049680">
    <property type="entry name" value="FLVCR1-2_SLC49-like"/>
</dbReference>
<feature type="transmembrane region" description="Helical" evidence="11">
    <location>
        <begin position="303"/>
        <end position="321"/>
    </location>
</feature>
<evidence type="ECO:0000256" key="5">
    <source>
        <dbReference type="ARBA" id="ARBA00022989"/>
    </source>
</evidence>
<dbReference type="KEGG" id="cvn:111137629"/>
<dbReference type="PANTHER" id="PTHR10924">
    <property type="entry name" value="MAJOR FACILITATOR SUPERFAMILY PROTEIN-RELATED"/>
    <property type="match status" value="1"/>
</dbReference>
<dbReference type="InterPro" id="IPR036259">
    <property type="entry name" value="MFS_trans_sf"/>
</dbReference>
<evidence type="ECO:0000256" key="3">
    <source>
        <dbReference type="ARBA" id="ARBA00022448"/>
    </source>
</evidence>
<evidence type="ECO:0000313" key="12">
    <source>
        <dbReference type="Proteomes" id="UP000694844"/>
    </source>
</evidence>
<gene>
    <name evidence="13" type="primary">LOC111137629</name>
</gene>
<evidence type="ECO:0000256" key="11">
    <source>
        <dbReference type="SAM" id="Phobius"/>
    </source>
</evidence>
<dbReference type="AlphaFoldDB" id="A0A8B8EY66"/>
<sequence length="517" mass="56799">MTVSESNGVLNGKVQHADTSDSVRADEEQPLLPGKVGYRTYKRRWYVLTVFSMACFLQAAVWNTWGPITQSAEVVFGWGDSQIGMLANWGNIAYIFTVFPACYFMDTKGLRVSFLACTALMLIGTGLRCITINPKYATWLMNLCAILNGIAGTVPFAGPAQVANTWFPPHQRTTATAILSIFNYGGVAMAFVIGPQLVSSPNYRNGTRPENFSTPLKGYPELTMETATHSSTNVSNSSQVLINLKHVEEDILHLMYYECAAAGLIFVCSLFMPSKPPTPPSVSASTTRVEYRKALMNIARNRAVWLISLAYALPAGVYGVWGAVIDVILKPVGIGQNEVGWIGFYSIMAGCVSGLAIGRFSDLFMRHMKLFLLVMFAMAGGSFVWFTLMCVSIIPLSTAQVYISNIIGGMSLNGAIPLFYELGAESAYPVSEGVTGGFLTWLNNLFGIMFLFMLQIPNIGTSWMNWTLVGSVAIGLFFLFVFPERYTRTDIDIHIEKAETDHPETTVVARHTVYENA</sequence>
<evidence type="ECO:0000256" key="9">
    <source>
        <dbReference type="ARBA" id="ARBA00037192"/>
    </source>
</evidence>
<feature type="transmembrane region" description="Helical" evidence="11">
    <location>
        <begin position="85"/>
        <end position="105"/>
    </location>
</feature>
<reference evidence="13" key="2">
    <citation type="submission" date="2025-08" db="UniProtKB">
        <authorList>
            <consortium name="RefSeq"/>
        </authorList>
    </citation>
    <scope>IDENTIFICATION</scope>
    <source>
        <tissue evidence="13">Whole sample</tissue>
    </source>
</reference>
<dbReference type="OrthoDB" id="422206at2759"/>
<dbReference type="RefSeq" id="XP_022344882.1">
    <property type="nucleotide sequence ID" value="XM_022489174.1"/>
</dbReference>
<comment type="catalytic activity">
    <reaction evidence="10">
        <text>pyridoxine(out) + n H(+)(out) = pyridoxine(in) + n H(+)(in)</text>
        <dbReference type="Rhea" id="RHEA:76203"/>
        <dbReference type="ChEBI" id="CHEBI:15378"/>
        <dbReference type="ChEBI" id="CHEBI:16709"/>
    </reaction>
</comment>
<organism evidence="12 13">
    <name type="scientific">Crassostrea virginica</name>
    <name type="common">Eastern oyster</name>
    <dbReference type="NCBI Taxonomy" id="6565"/>
    <lineage>
        <taxon>Eukaryota</taxon>
        <taxon>Metazoa</taxon>
        <taxon>Spiralia</taxon>
        <taxon>Lophotrochozoa</taxon>
        <taxon>Mollusca</taxon>
        <taxon>Bivalvia</taxon>
        <taxon>Autobranchia</taxon>
        <taxon>Pteriomorphia</taxon>
        <taxon>Ostreida</taxon>
        <taxon>Ostreoidea</taxon>
        <taxon>Ostreidae</taxon>
        <taxon>Crassostrea</taxon>
    </lineage>
</organism>
<name>A0A8B8EY66_CRAVI</name>
<feature type="transmembrane region" description="Helical" evidence="11">
    <location>
        <begin position="45"/>
        <end position="65"/>
    </location>
</feature>
<keyword evidence="6 11" id="KW-0472">Membrane</keyword>
<feature type="transmembrane region" description="Helical" evidence="11">
    <location>
        <begin position="341"/>
        <end position="358"/>
    </location>
</feature>
<keyword evidence="4 11" id="KW-0812">Transmembrane</keyword>
<dbReference type="Pfam" id="PF07690">
    <property type="entry name" value="MFS_1"/>
    <property type="match status" value="1"/>
</dbReference>
<evidence type="ECO:0000256" key="6">
    <source>
        <dbReference type="ARBA" id="ARBA00023136"/>
    </source>
</evidence>
<dbReference type="PANTHER" id="PTHR10924:SF27">
    <property type="entry name" value="SOLUTE CARRIER FAMILY 49 MEMBER 4"/>
    <property type="match status" value="1"/>
</dbReference>
<feature type="transmembrane region" description="Helical" evidence="11">
    <location>
        <begin position="370"/>
        <end position="396"/>
    </location>
</feature>